<feature type="transmembrane region" description="Helical" evidence="1">
    <location>
        <begin position="121"/>
        <end position="142"/>
    </location>
</feature>
<dbReference type="AlphaFoldDB" id="G0UKJ6"/>
<evidence type="ECO:0000313" key="2">
    <source>
        <dbReference type="EMBL" id="CCC89901.1"/>
    </source>
</evidence>
<evidence type="ECO:0000256" key="1">
    <source>
        <dbReference type="SAM" id="Phobius"/>
    </source>
</evidence>
<feature type="transmembrane region" description="Helical" evidence="1">
    <location>
        <begin position="79"/>
        <end position="101"/>
    </location>
</feature>
<keyword evidence="1" id="KW-0472">Membrane</keyword>
<accession>G0UKJ6</accession>
<proteinExistence type="predicted"/>
<organism evidence="2">
    <name type="scientific">Trypanosoma congolense (strain IL3000)</name>
    <dbReference type="NCBI Taxonomy" id="1068625"/>
    <lineage>
        <taxon>Eukaryota</taxon>
        <taxon>Discoba</taxon>
        <taxon>Euglenozoa</taxon>
        <taxon>Kinetoplastea</taxon>
        <taxon>Metakinetoplastina</taxon>
        <taxon>Trypanosomatida</taxon>
        <taxon>Trypanosomatidae</taxon>
        <taxon>Trypanosoma</taxon>
        <taxon>Nannomonas</taxon>
    </lineage>
</organism>
<reference evidence="2" key="1">
    <citation type="journal article" date="2012" name="Proc. Natl. Acad. Sci. U.S.A.">
        <title>Antigenic diversity is generated by distinct evolutionary mechanisms in African trypanosome species.</title>
        <authorList>
            <person name="Jackson A.P."/>
            <person name="Berry A."/>
            <person name="Aslett M."/>
            <person name="Allison H.C."/>
            <person name="Burton P."/>
            <person name="Vavrova-Anderson J."/>
            <person name="Brown R."/>
            <person name="Browne H."/>
            <person name="Corton N."/>
            <person name="Hauser H."/>
            <person name="Gamble J."/>
            <person name="Gilderthorp R."/>
            <person name="Marcello L."/>
            <person name="McQuillan J."/>
            <person name="Otto T.D."/>
            <person name="Quail M.A."/>
            <person name="Sanders M.J."/>
            <person name="van Tonder A."/>
            <person name="Ginger M.L."/>
            <person name="Field M.C."/>
            <person name="Barry J.D."/>
            <person name="Hertz-Fowler C."/>
            <person name="Berriman M."/>
        </authorList>
    </citation>
    <scope>NUCLEOTIDE SEQUENCE</scope>
    <source>
        <strain evidence="2">IL3000</strain>
    </source>
</reference>
<dbReference type="EMBL" id="HE575316">
    <property type="protein sequence ID" value="CCC89901.1"/>
    <property type="molecule type" value="Genomic_DNA"/>
</dbReference>
<dbReference type="VEuPathDB" id="TriTrypDB:TcIL3000_3_3360"/>
<protein>
    <submittedName>
        <fullName evidence="2">Uncharacterized protein</fullName>
    </submittedName>
</protein>
<gene>
    <name evidence="2" type="ORF">TCIL3000_3_3360</name>
</gene>
<sequence length="195" mass="22394">MMRLTARCHIYEKLGKTKIGAEVLAKTRKDMHSFGKDSNFIVRFLSRRRPIDFLALDVDGRIARELHPSFRVVKNACTVLLMGPLLLLLVTGTLSPSYYFLVPTGLMTEDRYSALWEFSHWAAVLTGQLCIFIVLYDLSVYVRYPVFAYVLAPLYRSLGLQRQHGATVPLKEIRRRAHARPLGSPAKDAWRRNDR</sequence>
<keyword evidence="1" id="KW-1133">Transmembrane helix</keyword>
<name>G0UKJ6_TRYCI</name>
<keyword evidence="1" id="KW-0812">Transmembrane</keyword>